<proteinExistence type="inferred from homology"/>
<comment type="similarity">
    <text evidence="1">Belongs to the ATP synthase subunit s family.</text>
</comment>
<dbReference type="EMBL" id="KB097106">
    <property type="protein sequence ID" value="ESN99634.1"/>
    <property type="molecule type" value="Genomic_DNA"/>
</dbReference>
<evidence type="ECO:0000313" key="4">
    <source>
        <dbReference type="EnsemblMetazoa" id="HelroP176804"/>
    </source>
</evidence>
<name>T1FAX5_HELRO</name>
<dbReference type="EMBL" id="AMQM01005844">
    <property type="status" value="NOT_ANNOTATED_CDS"/>
    <property type="molecule type" value="Genomic_DNA"/>
</dbReference>
<evidence type="ECO:0000256" key="2">
    <source>
        <dbReference type="ARBA" id="ARBA00076566"/>
    </source>
</evidence>
<reference evidence="3 5" key="2">
    <citation type="journal article" date="2013" name="Nature">
        <title>Insights into bilaterian evolution from three spiralian genomes.</title>
        <authorList>
            <person name="Simakov O."/>
            <person name="Marletaz F."/>
            <person name="Cho S.J."/>
            <person name="Edsinger-Gonzales E."/>
            <person name="Havlak P."/>
            <person name="Hellsten U."/>
            <person name="Kuo D.H."/>
            <person name="Larsson T."/>
            <person name="Lv J."/>
            <person name="Arendt D."/>
            <person name="Savage R."/>
            <person name="Osoegawa K."/>
            <person name="de Jong P."/>
            <person name="Grimwood J."/>
            <person name="Chapman J.A."/>
            <person name="Shapiro H."/>
            <person name="Aerts A."/>
            <person name="Otillar R.P."/>
            <person name="Terry A.Y."/>
            <person name="Boore J.L."/>
            <person name="Grigoriev I.V."/>
            <person name="Lindberg D.R."/>
            <person name="Seaver E.C."/>
            <person name="Weisblat D.A."/>
            <person name="Putnam N.H."/>
            <person name="Rokhsar D.S."/>
        </authorList>
    </citation>
    <scope>NUCLEOTIDE SEQUENCE</scope>
</reference>
<dbReference type="HOGENOM" id="CLU_916090_0_0_1"/>
<dbReference type="EnsemblMetazoa" id="HelroT176804">
    <property type="protein sequence ID" value="HelroP176804"/>
    <property type="gene ID" value="HelroG176804"/>
</dbReference>
<evidence type="ECO:0000256" key="1">
    <source>
        <dbReference type="ARBA" id="ARBA00006901"/>
    </source>
</evidence>
<accession>T1FAX5</accession>
<protein>
    <recommendedName>
        <fullName evidence="2">ATP synthase subunit s-like protein</fullName>
    </recommendedName>
</protein>
<dbReference type="FunFam" id="3.80.10.10:FF:000168">
    <property type="entry name" value="Distal membrane arm assembly complex 2"/>
    <property type="match status" value="1"/>
</dbReference>
<reference evidence="5" key="1">
    <citation type="submission" date="2012-12" db="EMBL/GenBank/DDBJ databases">
        <authorList>
            <person name="Hellsten U."/>
            <person name="Grimwood J."/>
            <person name="Chapman J.A."/>
            <person name="Shapiro H."/>
            <person name="Aerts A."/>
            <person name="Otillar R.P."/>
            <person name="Terry A.Y."/>
            <person name="Boore J.L."/>
            <person name="Simakov O."/>
            <person name="Marletaz F."/>
            <person name="Cho S.-J."/>
            <person name="Edsinger-Gonzales E."/>
            <person name="Havlak P."/>
            <person name="Kuo D.-H."/>
            <person name="Larsson T."/>
            <person name="Lv J."/>
            <person name="Arendt D."/>
            <person name="Savage R."/>
            <person name="Osoegawa K."/>
            <person name="de Jong P."/>
            <person name="Lindberg D.R."/>
            <person name="Seaver E.C."/>
            <person name="Weisblat D.A."/>
            <person name="Putnam N.H."/>
            <person name="Grigoriev I.V."/>
            <person name="Rokhsar D.S."/>
        </authorList>
    </citation>
    <scope>NUCLEOTIDE SEQUENCE</scope>
</reference>
<gene>
    <name evidence="4" type="primary">20205974</name>
    <name evidence="3" type="ORF">HELRODRAFT_176804</name>
</gene>
<evidence type="ECO:0000313" key="3">
    <source>
        <dbReference type="EMBL" id="ESN99634.1"/>
    </source>
</evidence>
<dbReference type="RefSeq" id="XP_009022387.1">
    <property type="nucleotide sequence ID" value="XM_009024139.1"/>
</dbReference>
<dbReference type="CTD" id="20205974"/>
<dbReference type="SUPFAM" id="SSF52047">
    <property type="entry name" value="RNI-like"/>
    <property type="match status" value="1"/>
</dbReference>
<dbReference type="FunCoup" id="T1FAX5">
    <property type="interactions" value="771"/>
</dbReference>
<dbReference type="GeneID" id="20205974"/>
<dbReference type="InParanoid" id="T1FAX5"/>
<dbReference type="AlphaFoldDB" id="T1FAX5"/>
<reference evidence="4" key="3">
    <citation type="submission" date="2015-06" db="UniProtKB">
        <authorList>
            <consortium name="EnsemblMetazoa"/>
        </authorList>
    </citation>
    <scope>IDENTIFICATION</scope>
</reference>
<keyword evidence="5" id="KW-1185">Reference proteome</keyword>
<dbReference type="eggNOG" id="KOG3864">
    <property type="taxonomic scope" value="Eukaryota"/>
</dbReference>
<dbReference type="InterPro" id="IPR032675">
    <property type="entry name" value="LRR_dom_sf"/>
</dbReference>
<dbReference type="Proteomes" id="UP000015101">
    <property type="component" value="Unassembled WGS sequence"/>
</dbReference>
<dbReference type="KEGG" id="hro:HELRODRAFT_176804"/>
<organism evidence="4 5">
    <name type="scientific">Helobdella robusta</name>
    <name type="common">Californian leech</name>
    <dbReference type="NCBI Taxonomy" id="6412"/>
    <lineage>
        <taxon>Eukaryota</taxon>
        <taxon>Metazoa</taxon>
        <taxon>Spiralia</taxon>
        <taxon>Lophotrochozoa</taxon>
        <taxon>Annelida</taxon>
        <taxon>Clitellata</taxon>
        <taxon>Hirudinea</taxon>
        <taxon>Rhynchobdellida</taxon>
        <taxon>Glossiphoniidae</taxon>
        <taxon>Helobdella</taxon>
    </lineage>
</organism>
<dbReference type="STRING" id="6412.T1FAX5"/>
<dbReference type="OrthoDB" id="1708588at2759"/>
<dbReference type="OMA" id="VWCLDRI"/>
<evidence type="ECO:0000313" key="5">
    <source>
        <dbReference type="Proteomes" id="UP000015101"/>
    </source>
</evidence>
<dbReference type="Gene3D" id="3.80.10.10">
    <property type="entry name" value="Ribonuclease Inhibitor"/>
    <property type="match status" value="1"/>
</dbReference>
<sequence length="304" mass="35348">MYAQSLNFSESHQNNVLSRSTCIRIAKSGFQPICVLKRTFLYSWKKGINRDTVIWLQQPIDLSVENIRAWITRKEFNALRDTHRTQVSEINKLGPDLQAAHFVLKHKGSVKFHNLDRWFKADKDGKMDLPITFTKTYLKAIDASNTTMMYESFDNMENLPHLRYLNLSNCKYIDDWCLDRLVQFRETLFVLDLSGCVNVSERGLVTIIKLNCLKRLILKDMNHLQHAKLIALLLEEAMPNCYIDGIDYTNISKSEREDEPQSVSFMKSWEKRAMAEQMDVVAAVIRDYGVLENTNNNRAKNNKT</sequence>